<dbReference type="EMBL" id="RCSW01000005">
    <property type="protein sequence ID" value="KAF7949698.1"/>
    <property type="molecule type" value="Genomic_DNA"/>
</dbReference>
<protein>
    <submittedName>
        <fullName evidence="2">Uncharacterized protein</fullName>
    </submittedName>
</protein>
<feature type="compositionally biased region" description="Basic and acidic residues" evidence="1">
    <location>
        <begin position="65"/>
        <end position="84"/>
    </location>
</feature>
<sequence length="119" mass="13208">MCNSIQKSSSSSRSSKQYLSTPSASSKSNSTSSSTSQRAQHGSSVSHTSSSSAISSSSQSSQQDSAERKHQGEAIKRYENEPRDYKSWVVEEYDAHQQQASDERWNEVERGFQGVKWAH</sequence>
<feature type="compositionally biased region" description="Low complexity" evidence="1">
    <location>
        <begin position="43"/>
        <end position="64"/>
    </location>
</feature>
<gene>
    <name evidence="2" type="ORF">EAE97_003207</name>
</gene>
<reference evidence="2 3" key="1">
    <citation type="journal article" date="2020" name="Genome Biol. Evol.">
        <title>Comparative genomics of Sclerotiniaceae.</title>
        <authorList>
            <person name="Valero Jimenez C.A."/>
            <person name="Steentjes M."/>
            <person name="Scholten O.E."/>
            <person name="Van Kan J.A.L."/>
        </authorList>
    </citation>
    <scope>NUCLEOTIDE SEQUENCE [LARGE SCALE GENOMIC DNA]</scope>
    <source>
        <strain evidence="2 3">MUCL 94</strain>
    </source>
</reference>
<evidence type="ECO:0000256" key="1">
    <source>
        <dbReference type="SAM" id="MobiDB-lite"/>
    </source>
</evidence>
<comment type="caution">
    <text evidence="2">The sequence shown here is derived from an EMBL/GenBank/DDBJ whole genome shotgun (WGS) entry which is preliminary data.</text>
</comment>
<feature type="compositionally biased region" description="Low complexity" evidence="1">
    <location>
        <begin position="8"/>
        <end position="36"/>
    </location>
</feature>
<name>A0A9P5M4W6_9HELO</name>
<keyword evidence="3" id="KW-1185">Reference proteome</keyword>
<dbReference type="GeneID" id="62146796"/>
<feature type="region of interest" description="Disordered" evidence="1">
    <location>
        <begin position="1"/>
        <end position="84"/>
    </location>
</feature>
<dbReference type="RefSeq" id="XP_038735582.1">
    <property type="nucleotide sequence ID" value="XM_038873719.1"/>
</dbReference>
<evidence type="ECO:0000313" key="3">
    <source>
        <dbReference type="Proteomes" id="UP000710849"/>
    </source>
</evidence>
<dbReference type="AlphaFoldDB" id="A0A9P5M4W6"/>
<proteinExistence type="predicted"/>
<accession>A0A9P5M4W6</accession>
<dbReference type="Proteomes" id="UP000710849">
    <property type="component" value="Unassembled WGS sequence"/>
</dbReference>
<evidence type="ECO:0000313" key="2">
    <source>
        <dbReference type="EMBL" id="KAF7949698.1"/>
    </source>
</evidence>
<organism evidence="2 3">
    <name type="scientific">Botrytis byssoidea</name>
    <dbReference type="NCBI Taxonomy" id="139641"/>
    <lineage>
        <taxon>Eukaryota</taxon>
        <taxon>Fungi</taxon>
        <taxon>Dikarya</taxon>
        <taxon>Ascomycota</taxon>
        <taxon>Pezizomycotina</taxon>
        <taxon>Leotiomycetes</taxon>
        <taxon>Helotiales</taxon>
        <taxon>Sclerotiniaceae</taxon>
        <taxon>Botrytis</taxon>
    </lineage>
</organism>